<dbReference type="RefSeq" id="WP_378247137.1">
    <property type="nucleotide sequence ID" value="NZ_JBHRWK010000116.1"/>
</dbReference>
<feature type="region of interest" description="Disordered" evidence="1">
    <location>
        <begin position="110"/>
        <end position="156"/>
    </location>
</feature>
<dbReference type="Proteomes" id="UP001595645">
    <property type="component" value="Unassembled WGS sequence"/>
</dbReference>
<keyword evidence="3" id="KW-1185">Reference proteome</keyword>
<organism evidence="2 3">
    <name type="scientific">Amycolatopsis speibonae</name>
    <dbReference type="NCBI Taxonomy" id="1450224"/>
    <lineage>
        <taxon>Bacteria</taxon>
        <taxon>Bacillati</taxon>
        <taxon>Actinomycetota</taxon>
        <taxon>Actinomycetes</taxon>
        <taxon>Pseudonocardiales</taxon>
        <taxon>Pseudonocardiaceae</taxon>
        <taxon>Amycolatopsis</taxon>
    </lineage>
</organism>
<proteinExistence type="predicted"/>
<dbReference type="EMBL" id="JBHRWK010000116">
    <property type="protein sequence ID" value="MFC3456092.1"/>
    <property type="molecule type" value="Genomic_DNA"/>
</dbReference>
<evidence type="ECO:0000313" key="2">
    <source>
        <dbReference type="EMBL" id="MFC3456092.1"/>
    </source>
</evidence>
<evidence type="ECO:0000256" key="1">
    <source>
        <dbReference type="SAM" id="MobiDB-lite"/>
    </source>
</evidence>
<gene>
    <name evidence="2" type="ORF">ACFOSH_42245</name>
</gene>
<sequence length="169" mass="19132">MRFRPQWLRRVLHLPYVPTLGPVHPDTFEPEVFDEVLSAAAAGVMLAFDKESRWSATESETVLTDEIVHRPDLTIIPALSRRGKAVIKTYVYSQGRPDIVMLREATRRWRTAPAPGTSSGSTPVSPPPLRRGRRPLPGSCSRPSTRHRKPVSKAPRIHWCATWTEPPRR</sequence>
<accession>A0ABV7PDS6</accession>
<reference evidence="3" key="1">
    <citation type="journal article" date="2019" name="Int. J. Syst. Evol. Microbiol.">
        <title>The Global Catalogue of Microorganisms (GCM) 10K type strain sequencing project: providing services to taxonomists for standard genome sequencing and annotation.</title>
        <authorList>
            <consortium name="The Broad Institute Genomics Platform"/>
            <consortium name="The Broad Institute Genome Sequencing Center for Infectious Disease"/>
            <person name="Wu L."/>
            <person name="Ma J."/>
        </authorList>
    </citation>
    <scope>NUCLEOTIDE SEQUENCE [LARGE SCALE GENOMIC DNA]</scope>
    <source>
        <strain evidence="3">CGMCC 4.7676</strain>
    </source>
</reference>
<evidence type="ECO:0000313" key="3">
    <source>
        <dbReference type="Proteomes" id="UP001595645"/>
    </source>
</evidence>
<comment type="caution">
    <text evidence="2">The sequence shown here is derived from an EMBL/GenBank/DDBJ whole genome shotgun (WGS) entry which is preliminary data.</text>
</comment>
<feature type="compositionally biased region" description="Low complexity" evidence="1">
    <location>
        <begin position="111"/>
        <end position="123"/>
    </location>
</feature>
<name>A0ABV7PDS6_9PSEU</name>
<protein>
    <submittedName>
        <fullName evidence="2">Uncharacterized protein</fullName>
    </submittedName>
</protein>